<dbReference type="GO" id="GO:0043590">
    <property type="term" value="C:bacterial nucleoid"/>
    <property type="evidence" value="ECO:0007669"/>
    <property type="project" value="TreeGrafter"/>
</dbReference>
<dbReference type="PANTHER" id="PTHR33991">
    <property type="entry name" value="DNA REPAIR PROTEIN RECO"/>
    <property type="match status" value="1"/>
</dbReference>
<evidence type="ECO:0000256" key="5">
    <source>
        <dbReference type="ARBA" id="ARBA00023204"/>
    </source>
</evidence>
<keyword evidence="4 7" id="KW-0233">DNA recombination</keyword>
<evidence type="ECO:0000256" key="7">
    <source>
        <dbReference type="HAMAP-Rule" id="MF_00201"/>
    </source>
</evidence>
<dbReference type="InterPro" id="IPR003717">
    <property type="entry name" value="RecO"/>
</dbReference>
<dbReference type="HAMAP" id="MF_00201">
    <property type="entry name" value="RecO"/>
    <property type="match status" value="1"/>
</dbReference>
<proteinExistence type="inferred from homology"/>
<dbReference type="SUPFAM" id="SSF57863">
    <property type="entry name" value="ArfGap/RecO-like zinc finger"/>
    <property type="match status" value="1"/>
</dbReference>
<gene>
    <name evidence="7" type="primary">recO</name>
    <name evidence="9" type="ORF">A3F54_05590</name>
</gene>
<accession>A0A1G2B8G1</accession>
<dbReference type="EMBL" id="MHKD01000013">
    <property type="protein sequence ID" value="OGY84550.1"/>
    <property type="molecule type" value="Genomic_DNA"/>
</dbReference>
<feature type="domain" description="DNA replication/recombination mediator RecO N-terminal" evidence="8">
    <location>
        <begin position="1"/>
        <end position="73"/>
    </location>
</feature>
<comment type="function">
    <text evidence="7">Involved in DNA repair and RecF pathway recombination.</text>
</comment>
<organism evidence="9 10">
    <name type="scientific">Candidatus Kerfeldbacteria bacterium RIFCSPHIGHO2_12_FULL_48_17</name>
    <dbReference type="NCBI Taxonomy" id="1798542"/>
    <lineage>
        <taxon>Bacteria</taxon>
        <taxon>Candidatus Kerfeldiibacteriota</taxon>
    </lineage>
</organism>
<reference evidence="9 10" key="1">
    <citation type="journal article" date="2016" name="Nat. Commun.">
        <title>Thousands of microbial genomes shed light on interconnected biogeochemical processes in an aquifer system.</title>
        <authorList>
            <person name="Anantharaman K."/>
            <person name="Brown C.T."/>
            <person name="Hug L.A."/>
            <person name="Sharon I."/>
            <person name="Castelle C.J."/>
            <person name="Probst A.J."/>
            <person name="Thomas B.C."/>
            <person name="Singh A."/>
            <person name="Wilkins M.J."/>
            <person name="Karaoz U."/>
            <person name="Brodie E.L."/>
            <person name="Williams K.H."/>
            <person name="Hubbard S.S."/>
            <person name="Banfield J.F."/>
        </authorList>
    </citation>
    <scope>NUCLEOTIDE SEQUENCE [LARGE SCALE GENOMIC DNA]</scope>
</reference>
<evidence type="ECO:0000256" key="2">
    <source>
        <dbReference type="ARBA" id="ARBA00021310"/>
    </source>
</evidence>
<keyword evidence="5 7" id="KW-0234">DNA repair</keyword>
<dbReference type="NCBIfam" id="TIGR00613">
    <property type="entry name" value="reco"/>
    <property type="match status" value="1"/>
</dbReference>
<comment type="caution">
    <text evidence="9">The sequence shown here is derived from an EMBL/GenBank/DDBJ whole genome shotgun (WGS) entry which is preliminary data.</text>
</comment>
<evidence type="ECO:0000256" key="6">
    <source>
        <dbReference type="ARBA" id="ARBA00033409"/>
    </source>
</evidence>
<dbReference type="GO" id="GO:0006302">
    <property type="term" value="P:double-strand break repair"/>
    <property type="evidence" value="ECO:0007669"/>
    <property type="project" value="TreeGrafter"/>
</dbReference>
<dbReference type="SUPFAM" id="SSF50249">
    <property type="entry name" value="Nucleic acid-binding proteins"/>
    <property type="match status" value="1"/>
</dbReference>
<dbReference type="InterPro" id="IPR042242">
    <property type="entry name" value="RecO_C"/>
</dbReference>
<dbReference type="Gene3D" id="1.20.1440.120">
    <property type="entry name" value="Recombination protein O, C-terminal domain"/>
    <property type="match status" value="1"/>
</dbReference>
<dbReference type="Gene3D" id="2.40.50.140">
    <property type="entry name" value="Nucleic acid-binding proteins"/>
    <property type="match status" value="1"/>
</dbReference>
<sequence>MAYTWKTEGFILKRTAFKEADRIVTLYTKDSGKISVQATGIRKITSKLAGHCEPFMYSRFFIARGKTFDRLAGSLTHKAYPLLRSSYEHISVAKKMTHSIDMFTKEGQHDDAVFQALENGFDFLNQIQQSRGRLWLYFHAWQWKLFDILGIKPQLDECVVGRHAITGTVFFDVHNGGTACQEHHHPAFSLTLNPTSFELLKKSLQFDFQALSQEAATKTEWQTYASVIRAFYDYHAPRRSAPQATHTTITVGAKK</sequence>
<dbReference type="InterPro" id="IPR012340">
    <property type="entry name" value="NA-bd_OB-fold"/>
</dbReference>
<dbReference type="AlphaFoldDB" id="A0A1G2B8G1"/>
<dbReference type="PANTHER" id="PTHR33991:SF1">
    <property type="entry name" value="DNA REPAIR PROTEIN RECO"/>
    <property type="match status" value="1"/>
</dbReference>
<comment type="similarity">
    <text evidence="1 7">Belongs to the RecO family.</text>
</comment>
<dbReference type="Proteomes" id="UP000176952">
    <property type="component" value="Unassembled WGS sequence"/>
</dbReference>
<dbReference type="Pfam" id="PF11967">
    <property type="entry name" value="RecO_N"/>
    <property type="match status" value="1"/>
</dbReference>
<keyword evidence="3 7" id="KW-0227">DNA damage</keyword>
<evidence type="ECO:0000313" key="10">
    <source>
        <dbReference type="Proteomes" id="UP000176952"/>
    </source>
</evidence>
<dbReference type="GO" id="GO:0006310">
    <property type="term" value="P:DNA recombination"/>
    <property type="evidence" value="ECO:0007669"/>
    <property type="project" value="UniProtKB-UniRule"/>
</dbReference>
<dbReference type="Pfam" id="PF02565">
    <property type="entry name" value="RecO_C"/>
    <property type="match status" value="1"/>
</dbReference>
<dbReference type="STRING" id="1798542.A3F54_05590"/>
<evidence type="ECO:0000313" key="9">
    <source>
        <dbReference type="EMBL" id="OGY84550.1"/>
    </source>
</evidence>
<evidence type="ECO:0000256" key="3">
    <source>
        <dbReference type="ARBA" id="ARBA00022763"/>
    </source>
</evidence>
<dbReference type="InterPro" id="IPR037278">
    <property type="entry name" value="ARFGAP/RecO"/>
</dbReference>
<evidence type="ECO:0000256" key="4">
    <source>
        <dbReference type="ARBA" id="ARBA00023172"/>
    </source>
</evidence>
<protein>
    <recommendedName>
        <fullName evidence="2 7">DNA repair protein RecO</fullName>
    </recommendedName>
    <alternativeName>
        <fullName evidence="6 7">Recombination protein O</fullName>
    </alternativeName>
</protein>
<dbReference type="InterPro" id="IPR022572">
    <property type="entry name" value="DNA_rep/recomb_RecO_N"/>
</dbReference>
<name>A0A1G2B8G1_9BACT</name>
<evidence type="ECO:0000256" key="1">
    <source>
        <dbReference type="ARBA" id="ARBA00007452"/>
    </source>
</evidence>
<evidence type="ECO:0000259" key="8">
    <source>
        <dbReference type="Pfam" id="PF11967"/>
    </source>
</evidence>